<dbReference type="OrthoDB" id="381418at2157"/>
<dbReference type="CDD" id="cd11532">
    <property type="entry name" value="NTP-PPase_COG4997"/>
    <property type="match status" value="1"/>
</dbReference>
<evidence type="ECO:0000313" key="2">
    <source>
        <dbReference type="Proteomes" id="UP000196694"/>
    </source>
</evidence>
<dbReference type="SUPFAM" id="SSF101386">
    <property type="entry name" value="all-alpha NTP pyrophosphatases"/>
    <property type="match status" value="1"/>
</dbReference>
<evidence type="ECO:0000313" key="1">
    <source>
        <dbReference type="EMBL" id="OWJ54050.1"/>
    </source>
</evidence>
<dbReference type="Proteomes" id="UP000196694">
    <property type="component" value="Unassembled WGS sequence"/>
</dbReference>
<organism evidence="1 2">
    <name type="scientific">Pyrodictium delaneyi</name>
    <dbReference type="NCBI Taxonomy" id="1273541"/>
    <lineage>
        <taxon>Archaea</taxon>
        <taxon>Thermoproteota</taxon>
        <taxon>Thermoprotei</taxon>
        <taxon>Desulfurococcales</taxon>
        <taxon>Pyrodictiaceae</taxon>
        <taxon>Pyrodictium</taxon>
    </lineage>
</organism>
<dbReference type="RefSeq" id="WP_055407995.1">
    <property type="nucleotide sequence ID" value="NZ_CP013011.1"/>
</dbReference>
<proteinExistence type="predicted"/>
<protein>
    <recommendedName>
        <fullName evidence="3">Phosphoribosyl-ATP pyrophosphohydrolase</fullName>
    </recommendedName>
</protein>
<gene>
    <name evidence="1" type="ORF">Pdsh_09275</name>
</gene>
<dbReference type="EMBL" id="NCQP01000007">
    <property type="protein sequence ID" value="OWJ54050.1"/>
    <property type="molecule type" value="Genomic_DNA"/>
</dbReference>
<sequence length="104" mass="11590">MVCWKLVRNGIGRELESQEGVAVYRVSGGELEALLRAKIVEEAMELAESGSLEEAADLLEALREWLRLRGLALEDALRAADEKRRQRGGFSGGYVAVWLDREVC</sequence>
<dbReference type="InterPro" id="IPR038735">
    <property type="entry name" value="MSMEG_1276-like_NTP-PPase_dom"/>
</dbReference>
<dbReference type="GeneID" id="26098871"/>
<name>A0A211YM13_9CREN</name>
<accession>A0A211YM13</accession>
<dbReference type="AlphaFoldDB" id="A0A211YM13"/>
<reference evidence="1 2" key="1">
    <citation type="submission" date="2017-05" db="EMBL/GenBank/DDBJ databases">
        <title>The draft genome of the hyperthermophilic archaeon 'Pyrodictium delaneyi strain Hulk', an iron and nitrate reducer, reveals the capacity for sulfate reduction.</title>
        <authorList>
            <person name="Demey L.M."/>
            <person name="Miller C."/>
            <person name="Manzella M."/>
            <person name="Reguera G."/>
            <person name="Kashefi K."/>
        </authorList>
    </citation>
    <scope>NUCLEOTIDE SEQUENCE [LARGE SCALE GENOMIC DNA]</scope>
    <source>
        <strain evidence="1 2">Hulk</strain>
    </source>
</reference>
<comment type="caution">
    <text evidence="1">The sequence shown here is derived from an EMBL/GenBank/DDBJ whole genome shotgun (WGS) entry which is preliminary data.</text>
</comment>
<evidence type="ECO:0008006" key="3">
    <source>
        <dbReference type="Google" id="ProtNLM"/>
    </source>
</evidence>
<keyword evidence="2" id="KW-1185">Reference proteome</keyword>